<dbReference type="KEGG" id="minf:MESINF_2236"/>
<dbReference type="InterPro" id="IPR045220">
    <property type="entry name" value="FRHB/FDHB/HCAR-like"/>
</dbReference>
<evidence type="ECO:0000313" key="3">
    <source>
        <dbReference type="EMBL" id="SSC13676.1"/>
    </source>
</evidence>
<dbReference type="AlphaFoldDB" id="A0A7Z7PP45"/>
<feature type="domain" description="Coenzyme F420 hydrogenase/dehydrogenase beta subunit N-terminal" evidence="1">
    <location>
        <begin position="92"/>
        <end position="169"/>
    </location>
</feature>
<dbReference type="PANTHER" id="PTHR31332">
    <property type="entry name" value="7-HYDROXYMETHYL CHLOROPHYLL A REDUCTASE, CHLOROPLASTIC"/>
    <property type="match status" value="1"/>
</dbReference>
<feature type="domain" description="Coenzyme F420 hydrogenase/dehydrogenase beta subunit C-terminal" evidence="2">
    <location>
        <begin position="177"/>
        <end position="349"/>
    </location>
</feature>
<accession>A0A7Z7PP45</accession>
<dbReference type="Pfam" id="PF04422">
    <property type="entry name" value="FrhB_FdhB_N"/>
    <property type="match status" value="1"/>
</dbReference>
<dbReference type="PANTHER" id="PTHR31332:SF0">
    <property type="entry name" value="7-HYDROXYMETHYL CHLOROPHYLL A REDUCTASE, CHLOROPLASTIC"/>
    <property type="match status" value="1"/>
</dbReference>
<evidence type="ECO:0000313" key="4">
    <source>
        <dbReference type="Proteomes" id="UP000250796"/>
    </source>
</evidence>
<sequence>MNMHSYRDLKEKVIDNGYCIGCGACLSADGVNGTNELDSYGMFKPSFNDLDAPISDVCPFFTSRNESELGEMLFSGFEGIKQNEFLGYYIETYAGYVRKDDFRKRGSSGGFVTWILSRLLEERLIDAVIHVKPSGKKGILFEYGISSDLEELRKGAKSKYYPVEFSEVLAEVRKTRKKYAFVGVPCFVKAMRLLCINDKEFADRVSSFVGLVCGHLKSSRFSEMLAWQKGVKPEDLRGIDFRWKYPSGPASEYGIKISGEKNGEMVTITEKANSFYGYNWGYGFFKYKACDYCDDVVSETADVSVGDAWLPEYLNDSGGTNVVIVRNPVIKKIVDLGIKESTLKLDVLDPEEIVKSQEGGFRHRKDLLVYRIALLKNHGIWFPQKRVEPSLDNLDIRYRKITFLRTQLAEKSHLAFKEALRTDDFEVFQEQMQSLVEKYDSLYKRSFASKALSKIKRFFRSE</sequence>
<name>A0A7Z7PP45_9BACT</name>
<protein>
    <submittedName>
        <fullName evidence="3">Coenzyme F420-reducing hydrogenase, beta subunit</fullName>
    </submittedName>
</protein>
<evidence type="ECO:0000259" key="2">
    <source>
        <dbReference type="Pfam" id="PF04432"/>
    </source>
</evidence>
<dbReference type="InterPro" id="IPR007516">
    <property type="entry name" value="Co_F420_Hydgase/DH_bsu_N"/>
</dbReference>
<reference evidence="3 4" key="1">
    <citation type="submission" date="2017-01" db="EMBL/GenBank/DDBJ databases">
        <authorList>
            <person name="Erauso G."/>
        </authorList>
    </citation>
    <scope>NUCLEOTIDE SEQUENCE [LARGE SCALE GENOMIC DNA]</scope>
    <source>
        <strain evidence="3">MESINF1</strain>
    </source>
</reference>
<dbReference type="EMBL" id="LS974202">
    <property type="protein sequence ID" value="SSC13676.1"/>
    <property type="molecule type" value="Genomic_DNA"/>
</dbReference>
<gene>
    <name evidence="3" type="ORF">MESINF_2236</name>
</gene>
<dbReference type="Pfam" id="PF04432">
    <property type="entry name" value="FrhB_FdhB_C"/>
    <property type="match status" value="1"/>
</dbReference>
<proteinExistence type="predicted"/>
<dbReference type="GO" id="GO:0052592">
    <property type="term" value="F:oxidoreductase activity, acting on CH or CH2 groups, with an iron-sulfur protein as acceptor"/>
    <property type="evidence" value="ECO:0007669"/>
    <property type="project" value="TreeGrafter"/>
</dbReference>
<keyword evidence="4" id="KW-1185">Reference proteome</keyword>
<evidence type="ECO:0000259" key="1">
    <source>
        <dbReference type="Pfam" id="PF04422"/>
    </source>
</evidence>
<organism evidence="3 4">
    <name type="scientific">Mesotoga infera</name>
    <dbReference type="NCBI Taxonomy" id="1236046"/>
    <lineage>
        <taxon>Bacteria</taxon>
        <taxon>Thermotogati</taxon>
        <taxon>Thermotogota</taxon>
        <taxon>Thermotogae</taxon>
        <taxon>Kosmotogales</taxon>
        <taxon>Kosmotogaceae</taxon>
        <taxon>Mesotoga</taxon>
    </lineage>
</organism>
<dbReference type="InterPro" id="IPR007525">
    <property type="entry name" value="FrhB_FdhB_C"/>
</dbReference>
<dbReference type="Proteomes" id="UP000250796">
    <property type="component" value="Chromosome MESINF"/>
</dbReference>